<proteinExistence type="predicted"/>
<name>L9XPD8_9EURY</name>
<dbReference type="AlphaFoldDB" id="L9XPD8"/>
<protein>
    <submittedName>
        <fullName evidence="1">Uncharacterized protein</fullName>
    </submittedName>
</protein>
<accession>L9XPD8</accession>
<reference evidence="1 2" key="1">
    <citation type="journal article" date="2014" name="PLoS Genet.">
        <title>Phylogenetically driven sequencing of extremely halophilic archaea reveals strategies for static and dynamic osmo-response.</title>
        <authorList>
            <person name="Becker E.A."/>
            <person name="Seitzer P.M."/>
            <person name="Tritt A."/>
            <person name="Larsen D."/>
            <person name="Krusor M."/>
            <person name="Yao A.I."/>
            <person name="Wu D."/>
            <person name="Madern D."/>
            <person name="Eisen J.A."/>
            <person name="Darling A.E."/>
            <person name="Facciotti M.T."/>
        </authorList>
    </citation>
    <scope>NUCLEOTIDE SEQUENCE [LARGE SCALE GENOMIC DNA]</scope>
    <source>
        <strain evidence="1 2">DSM 18795</strain>
    </source>
</reference>
<dbReference type="EMBL" id="AOIA01000045">
    <property type="protein sequence ID" value="ELY63392.1"/>
    <property type="molecule type" value="Genomic_DNA"/>
</dbReference>
<dbReference type="OrthoDB" id="326620at2157"/>
<evidence type="ECO:0000313" key="1">
    <source>
        <dbReference type="EMBL" id="ELY63392.1"/>
    </source>
</evidence>
<gene>
    <name evidence="1" type="ORF">C492_07120</name>
</gene>
<keyword evidence="2" id="KW-1185">Reference proteome</keyword>
<sequence>MRIEKRRAMPIDRRIFVIKLDVAGPEIWMIGVLMEAKHQVPPWFDPVDAIIFVVNAGRVPEANLQSCSLRVVGVTQERGRINIRDDVPRSSSRRAIPHVLTPSLPRQPIVNVAKKGSLCIAVAAGKKDHSV</sequence>
<dbReference type="Proteomes" id="UP000011531">
    <property type="component" value="Unassembled WGS sequence"/>
</dbReference>
<comment type="caution">
    <text evidence="1">The sequence shown here is derived from an EMBL/GenBank/DDBJ whole genome shotgun (WGS) entry which is preliminary data.</text>
</comment>
<organism evidence="1 2">
    <name type="scientific">Natronococcus jeotgali DSM 18795</name>
    <dbReference type="NCBI Taxonomy" id="1227498"/>
    <lineage>
        <taxon>Archaea</taxon>
        <taxon>Methanobacteriati</taxon>
        <taxon>Methanobacteriota</taxon>
        <taxon>Stenosarchaea group</taxon>
        <taxon>Halobacteria</taxon>
        <taxon>Halobacteriales</taxon>
        <taxon>Natrialbaceae</taxon>
        <taxon>Natronococcus</taxon>
    </lineage>
</organism>
<evidence type="ECO:0000313" key="2">
    <source>
        <dbReference type="Proteomes" id="UP000011531"/>
    </source>
</evidence>